<dbReference type="Proteomes" id="UP001488805">
    <property type="component" value="Unassembled WGS sequence"/>
</dbReference>
<dbReference type="EMBL" id="JBCEZU010000089">
    <property type="protein sequence ID" value="KAK9531116.1"/>
    <property type="molecule type" value="Genomic_DNA"/>
</dbReference>
<reference evidence="1 2" key="1">
    <citation type="journal article" date="2024" name="Genome Biol. Evol.">
        <title>Chromosome-level genome assembly of the viviparous eelpout Zoarces viviparus.</title>
        <authorList>
            <person name="Fuhrmann N."/>
            <person name="Brasseur M.V."/>
            <person name="Bakowski C.E."/>
            <person name="Podsiadlowski L."/>
            <person name="Prost S."/>
            <person name="Krehenwinkel H."/>
            <person name="Mayer C."/>
        </authorList>
    </citation>
    <scope>NUCLEOTIDE SEQUENCE [LARGE SCALE GENOMIC DNA]</scope>
    <source>
        <strain evidence="1">NO-MEL_2022_Ind0_liver</strain>
    </source>
</reference>
<proteinExistence type="predicted"/>
<name>A0AAW1F9E1_ZOAVI</name>
<dbReference type="AlphaFoldDB" id="A0AAW1F9E1"/>
<protein>
    <submittedName>
        <fullName evidence="1">Uncharacterized protein</fullName>
    </submittedName>
</protein>
<evidence type="ECO:0000313" key="1">
    <source>
        <dbReference type="EMBL" id="KAK9531116.1"/>
    </source>
</evidence>
<evidence type="ECO:0000313" key="2">
    <source>
        <dbReference type="Proteomes" id="UP001488805"/>
    </source>
</evidence>
<organism evidence="1 2">
    <name type="scientific">Zoarces viviparus</name>
    <name type="common">Viviparous eelpout</name>
    <name type="synonym">Blennius viviparus</name>
    <dbReference type="NCBI Taxonomy" id="48416"/>
    <lineage>
        <taxon>Eukaryota</taxon>
        <taxon>Metazoa</taxon>
        <taxon>Chordata</taxon>
        <taxon>Craniata</taxon>
        <taxon>Vertebrata</taxon>
        <taxon>Euteleostomi</taxon>
        <taxon>Actinopterygii</taxon>
        <taxon>Neopterygii</taxon>
        <taxon>Teleostei</taxon>
        <taxon>Neoteleostei</taxon>
        <taxon>Acanthomorphata</taxon>
        <taxon>Eupercaria</taxon>
        <taxon>Perciformes</taxon>
        <taxon>Cottioidei</taxon>
        <taxon>Zoarcales</taxon>
        <taxon>Zoarcidae</taxon>
        <taxon>Zoarcinae</taxon>
        <taxon>Zoarces</taxon>
    </lineage>
</organism>
<keyword evidence="2" id="KW-1185">Reference proteome</keyword>
<comment type="caution">
    <text evidence="1">The sequence shown here is derived from an EMBL/GenBank/DDBJ whole genome shotgun (WGS) entry which is preliminary data.</text>
</comment>
<accession>A0AAW1F9E1</accession>
<sequence length="125" mass="13928">MGAVNRWPGKYFVTEAFKSEQEQLVSTVGLLGRLAPICASLERCTHSEVGPGHGIDPDYQCYHWDDIFRLVRQKATALCLISGLMGVYLHKDFHGYSSALRGMLTIPRTEPRVYDINTAVNGKQG</sequence>
<gene>
    <name evidence="1" type="ORF">VZT92_010560</name>
</gene>